<evidence type="ECO:0000313" key="2">
    <source>
        <dbReference type="Proteomes" id="UP000634919"/>
    </source>
</evidence>
<comment type="caution">
    <text evidence="1">The sequence shown here is derived from an EMBL/GenBank/DDBJ whole genome shotgun (WGS) entry which is preliminary data.</text>
</comment>
<dbReference type="EMBL" id="JACSQK010000009">
    <property type="protein sequence ID" value="MBD7962135.1"/>
    <property type="molecule type" value="Genomic_DNA"/>
</dbReference>
<organism evidence="1 2">
    <name type="scientific">Comamonas avium</name>
    <dbReference type="NCBI Taxonomy" id="2762231"/>
    <lineage>
        <taxon>Bacteria</taxon>
        <taxon>Pseudomonadati</taxon>
        <taxon>Pseudomonadota</taxon>
        <taxon>Betaproteobacteria</taxon>
        <taxon>Burkholderiales</taxon>
        <taxon>Comamonadaceae</taxon>
        <taxon>Comamonas</taxon>
    </lineage>
</organism>
<dbReference type="Proteomes" id="UP000634919">
    <property type="component" value="Unassembled WGS sequence"/>
</dbReference>
<gene>
    <name evidence="1" type="ORF">H9646_16820</name>
</gene>
<sequence length="223" mass="24664">MTTKPPKARKCKACPCVFVPSRPMQSVCSHKCASAQSKPTNKPLKSNKRDDIQAPDAHIIDGDERFVVQDDDRHAARASRQLVSAQETRELVALVGVAALVSTDAPSCTAIVKECAIRHEGYRRLVASMRCCWCGREGRSNHAHENEGKGMGLKLDDRRAMPLCVDDMGQHGCHYAFDQYSLIDGGRDAHVELGRAMAAATRQFIRDAGQWPKDLPLWKDVPD</sequence>
<evidence type="ECO:0000313" key="1">
    <source>
        <dbReference type="EMBL" id="MBD7962135.1"/>
    </source>
</evidence>
<name>A0ABR8SF89_9BURK</name>
<keyword evidence="2" id="KW-1185">Reference proteome</keyword>
<protein>
    <submittedName>
        <fullName evidence="1">Recombination protein NinG</fullName>
    </submittedName>
</protein>
<reference evidence="1 2" key="1">
    <citation type="submission" date="2020-08" db="EMBL/GenBank/DDBJ databases">
        <title>A Genomic Blueprint of the Chicken Gut Microbiome.</title>
        <authorList>
            <person name="Gilroy R."/>
            <person name="Ravi A."/>
            <person name="Getino M."/>
            <person name="Pursley I."/>
            <person name="Horton D.L."/>
            <person name="Alikhan N.-F."/>
            <person name="Baker D."/>
            <person name="Gharbi K."/>
            <person name="Hall N."/>
            <person name="Watson M."/>
            <person name="Adriaenssens E.M."/>
            <person name="Foster-Nyarko E."/>
            <person name="Jarju S."/>
            <person name="Secka A."/>
            <person name="Antonio M."/>
            <person name="Oren A."/>
            <person name="Chaudhuri R."/>
            <person name="La Ragione R.M."/>
            <person name="Hildebrand F."/>
            <person name="Pallen M.J."/>
        </authorList>
    </citation>
    <scope>NUCLEOTIDE SEQUENCE [LARGE SCALE GENOMIC DNA]</scope>
    <source>
        <strain evidence="1 2">Sa2CVA6</strain>
    </source>
</reference>
<accession>A0ABR8SF89</accession>
<proteinExistence type="predicted"/>